<keyword evidence="14" id="KW-1185">Reference proteome</keyword>
<evidence type="ECO:0000313" key="13">
    <source>
        <dbReference type="EMBL" id="BBO99766.1"/>
    </source>
</evidence>
<organism evidence="13 14">
    <name type="scientific">Sulfuriferula nivalis</name>
    <dbReference type="NCBI Taxonomy" id="2675298"/>
    <lineage>
        <taxon>Bacteria</taxon>
        <taxon>Pseudomonadati</taxon>
        <taxon>Pseudomonadota</taxon>
        <taxon>Betaproteobacteria</taxon>
        <taxon>Nitrosomonadales</taxon>
        <taxon>Sulfuricellaceae</taxon>
        <taxon>Sulfuriferula</taxon>
    </lineage>
</organism>
<keyword evidence="5" id="KW-0812">Transmembrane</keyword>
<keyword evidence="4" id="KW-1134">Transmembrane beta strand</keyword>
<evidence type="ECO:0000256" key="8">
    <source>
        <dbReference type="ARBA" id="ARBA00023114"/>
    </source>
</evidence>
<dbReference type="AlphaFoldDB" id="A0A809SCA9"/>
<comment type="subunit">
    <text evidence="2">Homotrimer.</text>
</comment>
<dbReference type="InterPro" id="IPR033900">
    <property type="entry name" value="Gram_neg_porin_domain"/>
</dbReference>
<dbReference type="InterPro" id="IPR023614">
    <property type="entry name" value="Porin_dom_sf"/>
</dbReference>
<feature type="chain" id="PRO_5032505844" evidence="11">
    <location>
        <begin position="25"/>
        <end position="394"/>
    </location>
</feature>
<dbReference type="GO" id="GO:0046930">
    <property type="term" value="C:pore complex"/>
    <property type="evidence" value="ECO:0007669"/>
    <property type="project" value="UniProtKB-KW"/>
</dbReference>
<dbReference type="EMBL" id="AP021881">
    <property type="protein sequence ID" value="BBO99766.1"/>
    <property type="molecule type" value="Genomic_DNA"/>
</dbReference>
<dbReference type="InterPro" id="IPR002299">
    <property type="entry name" value="Porin_Neis"/>
</dbReference>
<dbReference type="PANTHER" id="PTHR34501:SF9">
    <property type="entry name" value="MAJOR OUTER MEMBRANE PROTEIN P.IA"/>
    <property type="match status" value="1"/>
</dbReference>
<proteinExistence type="predicted"/>
<evidence type="ECO:0000256" key="4">
    <source>
        <dbReference type="ARBA" id="ARBA00022452"/>
    </source>
</evidence>
<name>A0A809SCA9_9PROT</name>
<evidence type="ECO:0000256" key="10">
    <source>
        <dbReference type="ARBA" id="ARBA00023237"/>
    </source>
</evidence>
<evidence type="ECO:0000256" key="11">
    <source>
        <dbReference type="SAM" id="SignalP"/>
    </source>
</evidence>
<dbReference type="InterPro" id="IPR050298">
    <property type="entry name" value="Gram-neg_bact_OMP"/>
</dbReference>
<gene>
    <name evidence="13" type="ORF">SFSGTM_04750</name>
</gene>
<protein>
    <submittedName>
        <fullName evidence="13">Membrane protein</fullName>
    </submittedName>
</protein>
<dbReference type="Pfam" id="PF13609">
    <property type="entry name" value="Porin_4"/>
    <property type="match status" value="1"/>
</dbReference>
<evidence type="ECO:0000256" key="9">
    <source>
        <dbReference type="ARBA" id="ARBA00023136"/>
    </source>
</evidence>
<evidence type="ECO:0000256" key="7">
    <source>
        <dbReference type="ARBA" id="ARBA00023065"/>
    </source>
</evidence>
<evidence type="ECO:0000256" key="5">
    <source>
        <dbReference type="ARBA" id="ARBA00022692"/>
    </source>
</evidence>
<sequence length="394" mass="40080">MEIYMNKKLIAIAIATAVSAPAMAATSNVEVYGLMSMGVDSVNTDLLNGTSNRVGRVSDYASRIGFKGNEDLGNGLKAVWQIESGVTADGGTAAGNATNGSTSTATAGTGSIGGATTAFGGAALRNTFVGLSDQALGTVMIGKIDTPYKSSTGRLDQFSDTLGDYNNLVGAASGVAATSYFDLRPANVAAYATPNFSGFSAVAGYVFGGESATSGTASNGNAYSLGAMYDAGPLYLTAAYEKHNLGSGASGSLSTGLATAGLERKAWKLGAAYSIMDFTLATMYEKTDDNLGAAGVSAYGHNTWFLSGKYQMGAVALKAQYAKAGEIDNVANSGAKMYTVGADYGFSKRTTAYVLYTKISNDAAANYNFAYNAAPGSAAGADVAGFSLGMKHSF</sequence>
<dbReference type="CDD" id="cd00342">
    <property type="entry name" value="gram_neg_porins"/>
    <property type="match status" value="1"/>
</dbReference>
<dbReference type="InterPro" id="IPR001702">
    <property type="entry name" value="Porin_Gram-ve"/>
</dbReference>
<evidence type="ECO:0000259" key="12">
    <source>
        <dbReference type="Pfam" id="PF13609"/>
    </source>
</evidence>
<evidence type="ECO:0000256" key="6">
    <source>
        <dbReference type="ARBA" id="ARBA00022729"/>
    </source>
</evidence>
<feature type="signal peptide" evidence="11">
    <location>
        <begin position="1"/>
        <end position="24"/>
    </location>
</feature>
<keyword evidence="9" id="KW-0472">Membrane</keyword>
<evidence type="ECO:0000313" key="14">
    <source>
        <dbReference type="Proteomes" id="UP000463939"/>
    </source>
</evidence>
<keyword evidence="3" id="KW-0813">Transport</keyword>
<reference evidence="14" key="1">
    <citation type="submission" date="2019-11" db="EMBL/GenBank/DDBJ databases">
        <title>Isolation and characterization of a novel species in the genus Sulfuriferula.</title>
        <authorList>
            <person name="Mochizuki J."/>
            <person name="Kojima H."/>
            <person name="Fukui M."/>
        </authorList>
    </citation>
    <scope>NUCLEOTIDE SEQUENCE [LARGE SCALE GENOMIC DNA]</scope>
    <source>
        <strain evidence="14">SGTM</strain>
    </source>
</reference>
<dbReference type="GO" id="GO:0009279">
    <property type="term" value="C:cell outer membrane"/>
    <property type="evidence" value="ECO:0007669"/>
    <property type="project" value="UniProtKB-SubCell"/>
</dbReference>
<keyword evidence="10" id="KW-0998">Cell outer membrane</keyword>
<feature type="domain" description="Porin" evidence="12">
    <location>
        <begin position="11"/>
        <end position="363"/>
    </location>
</feature>
<evidence type="ECO:0000256" key="2">
    <source>
        <dbReference type="ARBA" id="ARBA00011233"/>
    </source>
</evidence>
<evidence type="ECO:0000256" key="1">
    <source>
        <dbReference type="ARBA" id="ARBA00004571"/>
    </source>
</evidence>
<keyword evidence="6 11" id="KW-0732">Signal</keyword>
<evidence type="ECO:0000256" key="3">
    <source>
        <dbReference type="ARBA" id="ARBA00022448"/>
    </source>
</evidence>
<dbReference type="Proteomes" id="UP000463939">
    <property type="component" value="Chromosome"/>
</dbReference>
<keyword evidence="8" id="KW-0626">Porin</keyword>
<accession>A0A809SCA9</accession>
<dbReference type="KEGG" id="sniv:SFSGTM_04750"/>
<dbReference type="PRINTS" id="PR00184">
    <property type="entry name" value="NEISSPPORIN"/>
</dbReference>
<comment type="subcellular location">
    <subcellularLocation>
        <location evidence="1">Cell outer membrane</location>
        <topology evidence="1">Multi-pass membrane protein</topology>
    </subcellularLocation>
</comment>
<dbReference type="GO" id="GO:0015288">
    <property type="term" value="F:porin activity"/>
    <property type="evidence" value="ECO:0007669"/>
    <property type="project" value="UniProtKB-KW"/>
</dbReference>
<dbReference type="Gene3D" id="2.40.160.10">
    <property type="entry name" value="Porin"/>
    <property type="match status" value="1"/>
</dbReference>
<dbReference type="PRINTS" id="PR00182">
    <property type="entry name" value="ECOLNEIPORIN"/>
</dbReference>
<keyword evidence="7" id="KW-0406">Ion transport</keyword>
<dbReference type="GO" id="GO:0034220">
    <property type="term" value="P:monoatomic ion transmembrane transport"/>
    <property type="evidence" value="ECO:0007669"/>
    <property type="project" value="InterPro"/>
</dbReference>
<dbReference type="SUPFAM" id="SSF56935">
    <property type="entry name" value="Porins"/>
    <property type="match status" value="1"/>
</dbReference>
<dbReference type="PANTHER" id="PTHR34501">
    <property type="entry name" value="PROTEIN YDDL-RELATED"/>
    <property type="match status" value="1"/>
</dbReference>